<dbReference type="Gene3D" id="2.70.150.10">
    <property type="entry name" value="Calcium-transporting ATPase, cytoplasmic transduction domain A"/>
    <property type="match status" value="1"/>
</dbReference>
<keyword evidence="8 20" id="KW-0479">Metal-binding</keyword>
<keyword evidence="10" id="KW-0187">Copper transport</keyword>
<dbReference type="Gene3D" id="3.40.1110.10">
    <property type="entry name" value="Calcium-transporting ATPase, cytoplasmic domain N"/>
    <property type="match status" value="1"/>
</dbReference>
<dbReference type="OrthoDB" id="8552908at2"/>
<dbReference type="InterPro" id="IPR018303">
    <property type="entry name" value="ATPase_P-typ_P_site"/>
</dbReference>
<feature type="transmembrane region" description="Helical" evidence="20">
    <location>
        <begin position="400"/>
        <end position="418"/>
    </location>
</feature>
<dbReference type="PRINTS" id="PR00119">
    <property type="entry name" value="CATATPASE"/>
</dbReference>
<dbReference type="AlphaFoldDB" id="A0A318J6T3"/>
<evidence type="ECO:0000256" key="3">
    <source>
        <dbReference type="ARBA" id="ARBA00012517"/>
    </source>
</evidence>
<dbReference type="PROSITE" id="PS00154">
    <property type="entry name" value="ATPASE_E1_E2"/>
    <property type="match status" value="1"/>
</dbReference>
<dbReference type="GO" id="GO:0005524">
    <property type="term" value="F:ATP binding"/>
    <property type="evidence" value="ECO:0007669"/>
    <property type="project" value="UniProtKB-UniRule"/>
</dbReference>
<dbReference type="Proteomes" id="UP000248395">
    <property type="component" value="Unassembled WGS sequence"/>
</dbReference>
<dbReference type="Pfam" id="PF00702">
    <property type="entry name" value="Hydrolase"/>
    <property type="match status" value="1"/>
</dbReference>
<dbReference type="FunFam" id="3.40.50.1000:FF:000144">
    <property type="entry name" value="copper-transporting ATPase 1 isoform X2"/>
    <property type="match status" value="1"/>
</dbReference>
<evidence type="ECO:0000256" key="8">
    <source>
        <dbReference type="ARBA" id="ARBA00022723"/>
    </source>
</evidence>
<evidence type="ECO:0000256" key="19">
    <source>
        <dbReference type="ARBA" id="ARBA00049289"/>
    </source>
</evidence>
<dbReference type="FunFam" id="2.70.150.10:FF:000020">
    <property type="entry name" value="Copper-exporting P-type ATPase A"/>
    <property type="match status" value="1"/>
</dbReference>
<keyword evidence="4" id="KW-0813">Transport</keyword>
<proteinExistence type="inferred from homology"/>
<evidence type="ECO:0000256" key="12">
    <source>
        <dbReference type="ARBA" id="ARBA00022842"/>
    </source>
</evidence>
<keyword evidence="5 20" id="KW-1003">Cell membrane</keyword>
<dbReference type="GO" id="GO:0016887">
    <property type="term" value="F:ATP hydrolysis activity"/>
    <property type="evidence" value="ECO:0007669"/>
    <property type="project" value="InterPro"/>
</dbReference>
<accession>A0A318J6T3</accession>
<keyword evidence="11 20" id="KW-0067">ATP-binding</keyword>
<dbReference type="EMBL" id="QJKC01000012">
    <property type="protein sequence ID" value="PXX44695.1"/>
    <property type="molecule type" value="Genomic_DNA"/>
</dbReference>
<keyword evidence="12" id="KW-0460">Magnesium</keyword>
<keyword evidence="23" id="KW-1185">Reference proteome</keyword>
<evidence type="ECO:0000256" key="13">
    <source>
        <dbReference type="ARBA" id="ARBA00022967"/>
    </source>
</evidence>
<comment type="similarity">
    <text evidence="2 20">Belongs to the cation transport ATPase (P-type) (TC 3.A.3) family. Type IB subfamily.</text>
</comment>
<evidence type="ECO:0000256" key="6">
    <source>
        <dbReference type="ARBA" id="ARBA00022553"/>
    </source>
</evidence>
<feature type="transmembrane region" description="Helical" evidence="20">
    <location>
        <begin position="734"/>
        <end position="753"/>
    </location>
</feature>
<dbReference type="NCBIfam" id="TIGR01494">
    <property type="entry name" value="ATPase_P-type"/>
    <property type="match status" value="1"/>
</dbReference>
<protein>
    <recommendedName>
        <fullName evidence="3">P-type Cu(+) transporter</fullName>
        <ecNumber evidence="3">7.2.2.8</ecNumber>
    </recommendedName>
    <alternativeName>
        <fullName evidence="18">Cu(+)-exporting ATPase</fullName>
    </alternativeName>
</protein>
<keyword evidence="7 20" id="KW-0812">Transmembrane</keyword>
<dbReference type="SFLD" id="SFLDF00027">
    <property type="entry name" value="p-type_atpase"/>
    <property type="match status" value="1"/>
</dbReference>
<dbReference type="GO" id="GO:0005886">
    <property type="term" value="C:plasma membrane"/>
    <property type="evidence" value="ECO:0007669"/>
    <property type="project" value="UniProtKB-SubCell"/>
</dbReference>
<dbReference type="InterPro" id="IPR059000">
    <property type="entry name" value="ATPase_P-type_domA"/>
</dbReference>
<dbReference type="GO" id="GO:0140581">
    <property type="term" value="F:P-type monovalent copper transporter activity"/>
    <property type="evidence" value="ECO:0007669"/>
    <property type="project" value="UniProtKB-EC"/>
</dbReference>
<evidence type="ECO:0000256" key="20">
    <source>
        <dbReference type="RuleBase" id="RU362081"/>
    </source>
</evidence>
<dbReference type="InterPro" id="IPR023298">
    <property type="entry name" value="ATPase_P-typ_TM_dom_sf"/>
</dbReference>
<dbReference type="SFLD" id="SFLDS00003">
    <property type="entry name" value="Haloacid_Dehalogenase"/>
    <property type="match status" value="1"/>
</dbReference>
<dbReference type="PROSITE" id="PS50846">
    <property type="entry name" value="HMA_2"/>
    <property type="match status" value="2"/>
</dbReference>
<keyword evidence="15" id="KW-0186">Copper</keyword>
<reference evidence="22 23" key="1">
    <citation type="submission" date="2018-05" db="EMBL/GenBank/DDBJ databases">
        <title>Genomic Encyclopedia of Type Strains, Phase IV (KMG-IV): sequencing the most valuable type-strain genomes for metagenomic binning, comparative biology and taxonomic classification.</title>
        <authorList>
            <person name="Goeker M."/>
        </authorList>
    </citation>
    <scope>NUCLEOTIDE SEQUENCE [LARGE SCALE GENOMIC DNA]</scope>
    <source>
        <strain evidence="22 23">DSM 25134</strain>
    </source>
</reference>
<evidence type="ECO:0000256" key="5">
    <source>
        <dbReference type="ARBA" id="ARBA00022475"/>
    </source>
</evidence>
<dbReference type="PRINTS" id="PR00943">
    <property type="entry name" value="CUATPASE"/>
</dbReference>
<dbReference type="Gene3D" id="3.30.70.100">
    <property type="match status" value="2"/>
</dbReference>
<feature type="transmembrane region" description="Helical" evidence="20">
    <location>
        <begin position="187"/>
        <end position="206"/>
    </location>
</feature>
<dbReference type="SUPFAM" id="SSF56784">
    <property type="entry name" value="HAD-like"/>
    <property type="match status" value="1"/>
</dbReference>
<organism evidence="22 23">
    <name type="scientific">Aquitalea magnusonii</name>
    <dbReference type="NCBI Taxonomy" id="332411"/>
    <lineage>
        <taxon>Bacteria</taxon>
        <taxon>Pseudomonadati</taxon>
        <taxon>Pseudomonadota</taxon>
        <taxon>Betaproteobacteria</taxon>
        <taxon>Neisseriales</taxon>
        <taxon>Chromobacteriaceae</taxon>
        <taxon>Aquitalea</taxon>
    </lineage>
</organism>
<dbReference type="InterPro" id="IPR027256">
    <property type="entry name" value="P-typ_ATPase_IB"/>
</dbReference>
<dbReference type="PROSITE" id="PS01047">
    <property type="entry name" value="HMA_1"/>
    <property type="match status" value="2"/>
</dbReference>
<dbReference type="InterPro" id="IPR036412">
    <property type="entry name" value="HAD-like_sf"/>
</dbReference>
<dbReference type="Pfam" id="PF00403">
    <property type="entry name" value="HMA"/>
    <property type="match status" value="2"/>
</dbReference>
<evidence type="ECO:0000256" key="14">
    <source>
        <dbReference type="ARBA" id="ARBA00022989"/>
    </source>
</evidence>
<comment type="subcellular location">
    <subcellularLocation>
        <location evidence="1">Cell membrane</location>
        <topology evidence="1">Multi-pass membrane protein</topology>
    </subcellularLocation>
</comment>
<keyword evidence="14 20" id="KW-1133">Transmembrane helix</keyword>
<evidence type="ECO:0000256" key="7">
    <source>
        <dbReference type="ARBA" id="ARBA00022692"/>
    </source>
</evidence>
<dbReference type="FunFam" id="3.30.70.100:FF:000005">
    <property type="entry name" value="Copper-exporting P-type ATPase A"/>
    <property type="match status" value="1"/>
</dbReference>
<evidence type="ECO:0000256" key="4">
    <source>
        <dbReference type="ARBA" id="ARBA00022448"/>
    </source>
</evidence>
<dbReference type="SFLD" id="SFLDG00002">
    <property type="entry name" value="C1.7:_P-type_atpase_like"/>
    <property type="match status" value="1"/>
</dbReference>
<dbReference type="NCBIfam" id="TIGR01511">
    <property type="entry name" value="ATPase-IB1_Cu"/>
    <property type="match status" value="1"/>
</dbReference>
<dbReference type="Pfam" id="PF00122">
    <property type="entry name" value="E1-E2_ATPase"/>
    <property type="match status" value="1"/>
</dbReference>
<evidence type="ECO:0000256" key="1">
    <source>
        <dbReference type="ARBA" id="ARBA00004651"/>
    </source>
</evidence>
<evidence type="ECO:0000256" key="11">
    <source>
        <dbReference type="ARBA" id="ARBA00022840"/>
    </source>
</evidence>
<dbReference type="InterPro" id="IPR006121">
    <property type="entry name" value="HMA_dom"/>
</dbReference>
<evidence type="ECO:0000256" key="9">
    <source>
        <dbReference type="ARBA" id="ARBA00022741"/>
    </source>
</evidence>
<feature type="transmembrane region" description="Helical" evidence="20">
    <location>
        <begin position="248"/>
        <end position="266"/>
    </location>
</feature>
<dbReference type="CDD" id="cd00371">
    <property type="entry name" value="HMA"/>
    <property type="match status" value="2"/>
</dbReference>
<keyword evidence="13" id="KW-1278">Translocase</keyword>
<evidence type="ECO:0000313" key="22">
    <source>
        <dbReference type="EMBL" id="PXX44695.1"/>
    </source>
</evidence>
<gene>
    <name evidence="22" type="ORF">DFR38_112123</name>
</gene>
<dbReference type="GO" id="GO:0005507">
    <property type="term" value="F:copper ion binding"/>
    <property type="evidence" value="ECO:0007669"/>
    <property type="project" value="TreeGrafter"/>
</dbReference>
<evidence type="ECO:0000256" key="10">
    <source>
        <dbReference type="ARBA" id="ARBA00022796"/>
    </source>
</evidence>
<keyword evidence="16" id="KW-0406">Ion transport</keyword>
<dbReference type="InterPro" id="IPR008250">
    <property type="entry name" value="ATPase_P-typ_transduc_dom_A_sf"/>
</dbReference>
<evidence type="ECO:0000256" key="15">
    <source>
        <dbReference type="ARBA" id="ARBA00023008"/>
    </source>
</evidence>
<dbReference type="InterPro" id="IPR036163">
    <property type="entry name" value="HMA_dom_sf"/>
</dbReference>
<dbReference type="NCBIfam" id="TIGR01525">
    <property type="entry name" value="ATPase-IB_hvy"/>
    <property type="match status" value="1"/>
</dbReference>
<feature type="transmembrane region" description="Helical" evidence="20">
    <location>
        <begin position="759"/>
        <end position="776"/>
    </location>
</feature>
<dbReference type="Gene3D" id="3.40.50.1000">
    <property type="entry name" value="HAD superfamily/HAD-like"/>
    <property type="match status" value="1"/>
</dbReference>
<evidence type="ECO:0000256" key="16">
    <source>
        <dbReference type="ARBA" id="ARBA00023065"/>
    </source>
</evidence>
<dbReference type="InterPro" id="IPR023299">
    <property type="entry name" value="ATPase_P-typ_cyto_dom_N"/>
</dbReference>
<dbReference type="RefSeq" id="WP_110313544.1">
    <property type="nucleotide sequence ID" value="NZ_QJKC01000012.1"/>
</dbReference>
<evidence type="ECO:0000256" key="2">
    <source>
        <dbReference type="ARBA" id="ARBA00006024"/>
    </source>
</evidence>
<comment type="caution">
    <text evidence="22">The sequence shown here is derived from an EMBL/GenBank/DDBJ whole genome shotgun (WGS) entry which is preliminary data.</text>
</comment>
<dbReference type="SUPFAM" id="SSF81653">
    <property type="entry name" value="Calcium ATPase, transduction domain A"/>
    <property type="match status" value="1"/>
</dbReference>
<dbReference type="InterPro" id="IPR017969">
    <property type="entry name" value="Heavy-metal-associated_CS"/>
</dbReference>
<feature type="domain" description="HMA" evidence="21">
    <location>
        <begin position="4"/>
        <end position="69"/>
    </location>
</feature>
<dbReference type="PANTHER" id="PTHR43520:SF8">
    <property type="entry name" value="P-TYPE CU(+) TRANSPORTER"/>
    <property type="match status" value="1"/>
</dbReference>
<dbReference type="InterPro" id="IPR044492">
    <property type="entry name" value="P_typ_ATPase_HD_dom"/>
</dbReference>
<dbReference type="SUPFAM" id="SSF55008">
    <property type="entry name" value="HMA, heavy metal-associated domain"/>
    <property type="match status" value="2"/>
</dbReference>
<dbReference type="CDD" id="cd02094">
    <property type="entry name" value="P-type_ATPase_Cu-like"/>
    <property type="match status" value="1"/>
</dbReference>
<feature type="transmembrane region" description="Helical" evidence="20">
    <location>
        <begin position="218"/>
        <end position="242"/>
    </location>
</feature>
<dbReference type="InterPro" id="IPR023214">
    <property type="entry name" value="HAD_sf"/>
</dbReference>
<dbReference type="GO" id="GO:0043682">
    <property type="term" value="F:P-type divalent copper transporter activity"/>
    <property type="evidence" value="ECO:0007669"/>
    <property type="project" value="TreeGrafter"/>
</dbReference>
<evidence type="ECO:0000256" key="17">
    <source>
        <dbReference type="ARBA" id="ARBA00023136"/>
    </source>
</evidence>
<dbReference type="SUPFAM" id="SSF81665">
    <property type="entry name" value="Calcium ATPase, transmembrane domain M"/>
    <property type="match status" value="1"/>
</dbReference>
<sequence>MNESVITLPIAGMHCAACAIRLEKVLNRLDGVSASVNFASEQALIRYQPAATSIAQLQAAIDKAGFSLPQQQLQLAIAGMSCAACAVRLEKVLNKLPLCTAEVNFATATARLQFATGTVQPADVLAAVSRAGFTATLQQDAGQDGTAQTQSYRRELLWFAASALLTLPFFLEMLAMLFGWHQLMLPRGLQLALATPVQFLIGWRFYRGAWHALRSGGANMDVLVALGTSMAWLLSTVVTLAGWQQQHVYFEASAAVITLVLLGKLLEARARGKSAGAIASLLRLAPRTARIERDGSLQEIGVDQLQVGDVVLVRHGESLPVDGVVLEGKASLDESMLTGESMPLAKTVGDKVYAATRNLQGMLKIRAVSVGAHTQLAEIIRLVGQAQGSKAPIQRLADRIAGVFVPVVAGLAVLTLLLNGCWLGDWSQALINAVAVLVIACPCALGLATPTAVMVGVGKGASRGMLFRNATALESAGRIQLLVVDKTGTLTEGRPQLSHLWAADGDQDQLLRLAASAESGSEHPLALALLQQAAARQLPLLALQSFRAEVGQGVIAELAGYGRIRVGRPEWACSQPLPPEWRAPGQSVIAVARDDVLLGLLAVADRLRPTSAAAVRSLQQMGVRVIMLTGDNPSTAAAIAAEAGIDHYRAGLRPQDKADALRELQATGLQVAMLGDGINDAPALALADVSFAMGGGADVALETADITLMRGDVQQVADAIRLSRATLGKIRQNLFFAFIYNALGIPLAALGLLNPVLAGAAMAMSSVSVVSNSLLLRRWK</sequence>
<dbReference type="PANTHER" id="PTHR43520">
    <property type="entry name" value="ATP7, ISOFORM B"/>
    <property type="match status" value="1"/>
</dbReference>
<dbReference type="GO" id="GO:0060003">
    <property type="term" value="P:copper ion export"/>
    <property type="evidence" value="ECO:0007669"/>
    <property type="project" value="UniProtKB-ARBA"/>
</dbReference>
<evidence type="ECO:0000313" key="23">
    <source>
        <dbReference type="Proteomes" id="UP000248395"/>
    </source>
</evidence>
<name>A0A318J6T3_9NEIS</name>
<evidence type="ECO:0000259" key="21">
    <source>
        <dbReference type="PROSITE" id="PS50846"/>
    </source>
</evidence>
<keyword evidence="17 20" id="KW-0472">Membrane</keyword>
<evidence type="ECO:0000256" key="18">
    <source>
        <dbReference type="ARBA" id="ARBA00033239"/>
    </source>
</evidence>
<keyword evidence="9 20" id="KW-0547">Nucleotide-binding</keyword>
<dbReference type="EC" id="7.2.2.8" evidence="3"/>
<comment type="catalytic activity">
    <reaction evidence="19">
        <text>Cu(+)(in) + ATP + H2O = Cu(+)(out) + ADP + phosphate + H(+)</text>
        <dbReference type="Rhea" id="RHEA:25792"/>
        <dbReference type="ChEBI" id="CHEBI:15377"/>
        <dbReference type="ChEBI" id="CHEBI:15378"/>
        <dbReference type="ChEBI" id="CHEBI:30616"/>
        <dbReference type="ChEBI" id="CHEBI:43474"/>
        <dbReference type="ChEBI" id="CHEBI:49552"/>
        <dbReference type="ChEBI" id="CHEBI:456216"/>
        <dbReference type="EC" id="7.2.2.8"/>
    </reaction>
</comment>
<keyword evidence="6" id="KW-0597">Phosphoprotein</keyword>
<feature type="transmembrane region" description="Helical" evidence="20">
    <location>
        <begin position="430"/>
        <end position="458"/>
    </location>
</feature>
<feature type="domain" description="HMA" evidence="21">
    <location>
        <begin position="71"/>
        <end position="136"/>
    </location>
</feature>
<feature type="transmembrane region" description="Helical" evidence="20">
    <location>
        <begin position="156"/>
        <end position="181"/>
    </location>
</feature>
<dbReference type="InterPro" id="IPR001757">
    <property type="entry name" value="P_typ_ATPase"/>
</dbReference>
<dbReference type="GO" id="GO:0055070">
    <property type="term" value="P:copper ion homeostasis"/>
    <property type="evidence" value="ECO:0007669"/>
    <property type="project" value="TreeGrafter"/>
</dbReference>